<keyword evidence="2" id="KW-1185">Reference proteome</keyword>
<proteinExistence type="predicted"/>
<reference evidence="1" key="1">
    <citation type="submission" date="2023-04" db="EMBL/GenBank/DDBJ databases">
        <title>A chromosome-level genome assembly of the parasitoid wasp Eretmocerus hayati.</title>
        <authorList>
            <person name="Zhong Y."/>
            <person name="Liu S."/>
            <person name="Liu Y."/>
        </authorList>
    </citation>
    <scope>NUCLEOTIDE SEQUENCE</scope>
    <source>
        <strain evidence="1">ZJU_SS_LIU_2023</strain>
    </source>
</reference>
<evidence type="ECO:0000313" key="2">
    <source>
        <dbReference type="Proteomes" id="UP001239111"/>
    </source>
</evidence>
<organism evidence="1 2">
    <name type="scientific">Eretmocerus hayati</name>
    <dbReference type="NCBI Taxonomy" id="131215"/>
    <lineage>
        <taxon>Eukaryota</taxon>
        <taxon>Metazoa</taxon>
        <taxon>Ecdysozoa</taxon>
        <taxon>Arthropoda</taxon>
        <taxon>Hexapoda</taxon>
        <taxon>Insecta</taxon>
        <taxon>Pterygota</taxon>
        <taxon>Neoptera</taxon>
        <taxon>Endopterygota</taxon>
        <taxon>Hymenoptera</taxon>
        <taxon>Apocrita</taxon>
        <taxon>Proctotrupomorpha</taxon>
        <taxon>Chalcidoidea</taxon>
        <taxon>Aphelinidae</taxon>
        <taxon>Aphelininae</taxon>
        <taxon>Eretmocerus</taxon>
    </lineage>
</organism>
<protein>
    <submittedName>
        <fullName evidence="1">Uncharacterized protein</fullName>
    </submittedName>
</protein>
<dbReference type="EMBL" id="CM056744">
    <property type="protein sequence ID" value="KAJ8667855.1"/>
    <property type="molecule type" value="Genomic_DNA"/>
</dbReference>
<comment type="caution">
    <text evidence="1">The sequence shown here is derived from an EMBL/GenBank/DDBJ whole genome shotgun (WGS) entry which is preliminary data.</text>
</comment>
<dbReference type="Proteomes" id="UP001239111">
    <property type="component" value="Chromosome 4"/>
</dbReference>
<name>A0ACC2N9K5_9HYME</name>
<accession>A0ACC2N9K5</accession>
<sequence length="129" mass="13919">MDHINRDYQSYESATREREPQPSFLRHGPQSPEEDFSKLPHGPSHSDLEDDPNVDQVERSFGSLSTSALSSDDESAATYSRPAPAQSSSSSAYGSAEDKDSDSQPSASSNRLAQPRLQNGGGPSPTAHR</sequence>
<evidence type="ECO:0000313" key="1">
    <source>
        <dbReference type="EMBL" id="KAJ8667855.1"/>
    </source>
</evidence>
<gene>
    <name evidence="1" type="ORF">QAD02_009518</name>
</gene>